<reference evidence="3" key="1">
    <citation type="submission" date="2021-07" db="EMBL/GenBank/DDBJ databases">
        <authorList>
            <person name="Branca A.L. A."/>
        </authorList>
    </citation>
    <scope>NUCLEOTIDE SEQUENCE</scope>
</reference>
<sequence>MLRSLEASHCKLSEYYEKTKHMQGHFHALCTILAPDNRFRYFRSDEWSGAKELRGQYRRAFRDALTPIQKRLATPNSTQESSESTPRSRLYNWIRSQRSISGVTSMEIKMTEYLDGNVTDSEPLDFRKENEARLPHIAALARDLLAIPATGAGMERLFNTARDVFHRRRRYLEPDDAEDLMMKYCTTRFDVKTEHQEEFEKYFGSNEIDTLMEERLEKPGYVNTDEISDTEEQGDEPTSGDLTDIDEGPEDGDAILTTPAAPNIPAQVRTSGRKRKHIEDALCEDY</sequence>
<feature type="compositionally biased region" description="Acidic residues" evidence="1">
    <location>
        <begin position="226"/>
        <end position="235"/>
    </location>
</feature>
<feature type="region of interest" description="Disordered" evidence="1">
    <location>
        <begin position="219"/>
        <end position="277"/>
    </location>
</feature>
<feature type="compositionally biased region" description="Polar residues" evidence="1">
    <location>
        <begin position="74"/>
        <end position="87"/>
    </location>
</feature>
<gene>
    <name evidence="3" type="ORF">PSALAMII_LOCUS694</name>
</gene>
<feature type="domain" description="HAT C-terminal dimerisation" evidence="2">
    <location>
        <begin position="118"/>
        <end position="181"/>
    </location>
</feature>
<evidence type="ECO:0000259" key="2">
    <source>
        <dbReference type="Pfam" id="PF05699"/>
    </source>
</evidence>
<dbReference type="GO" id="GO:0046983">
    <property type="term" value="F:protein dimerization activity"/>
    <property type="evidence" value="ECO:0007669"/>
    <property type="project" value="InterPro"/>
</dbReference>
<dbReference type="EMBL" id="CAJVPD010000027">
    <property type="protein sequence ID" value="CAG8249787.1"/>
    <property type="molecule type" value="Genomic_DNA"/>
</dbReference>
<evidence type="ECO:0000256" key="1">
    <source>
        <dbReference type="SAM" id="MobiDB-lite"/>
    </source>
</evidence>
<dbReference type="InterPro" id="IPR008906">
    <property type="entry name" value="HATC_C_dom"/>
</dbReference>
<dbReference type="OrthoDB" id="10031947at2759"/>
<feature type="compositionally biased region" description="Acidic residues" evidence="1">
    <location>
        <begin position="243"/>
        <end position="253"/>
    </location>
</feature>
<organism evidence="3 4">
    <name type="scientific">Penicillium salamii</name>
    <dbReference type="NCBI Taxonomy" id="1612424"/>
    <lineage>
        <taxon>Eukaryota</taxon>
        <taxon>Fungi</taxon>
        <taxon>Dikarya</taxon>
        <taxon>Ascomycota</taxon>
        <taxon>Pezizomycotina</taxon>
        <taxon>Eurotiomycetes</taxon>
        <taxon>Eurotiomycetidae</taxon>
        <taxon>Eurotiales</taxon>
        <taxon>Aspergillaceae</taxon>
        <taxon>Penicillium</taxon>
    </lineage>
</organism>
<name>A0A9W4N498_9EURO</name>
<dbReference type="InterPro" id="IPR012337">
    <property type="entry name" value="RNaseH-like_sf"/>
</dbReference>
<comment type="caution">
    <text evidence="3">The sequence shown here is derived from an EMBL/GenBank/DDBJ whole genome shotgun (WGS) entry which is preliminary data.</text>
</comment>
<dbReference type="AlphaFoldDB" id="A0A9W4N498"/>
<protein>
    <recommendedName>
        <fullName evidence="2">HAT C-terminal dimerisation domain-containing protein</fullName>
    </recommendedName>
</protein>
<dbReference type="Pfam" id="PF05699">
    <property type="entry name" value="Dimer_Tnp_hAT"/>
    <property type="match status" value="1"/>
</dbReference>
<accession>A0A9W4N498</accession>
<feature type="region of interest" description="Disordered" evidence="1">
    <location>
        <begin position="68"/>
        <end position="88"/>
    </location>
</feature>
<evidence type="ECO:0000313" key="4">
    <source>
        <dbReference type="Proteomes" id="UP001152592"/>
    </source>
</evidence>
<dbReference type="Proteomes" id="UP001152592">
    <property type="component" value="Unassembled WGS sequence"/>
</dbReference>
<proteinExistence type="predicted"/>
<dbReference type="SUPFAM" id="SSF53098">
    <property type="entry name" value="Ribonuclease H-like"/>
    <property type="match status" value="1"/>
</dbReference>
<evidence type="ECO:0000313" key="3">
    <source>
        <dbReference type="EMBL" id="CAG8249787.1"/>
    </source>
</evidence>